<dbReference type="EMBL" id="MLCN01000029">
    <property type="protein sequence ID" value="ONG38757.1"/>
    <property type="molecule type" value="Genomic_DNA"/>
</dbReference>
<keyword evidence="3" id="KW-1185">Reference proteome</keyword>
<dbReference type="InterPro" id="IPR053237">
    <property type="entry name" value="Natterin_C"/>
</dbReference>
<dbReference type="RefSeq" id="WP_076878720.1">
    <property type="nucleotide sequence ID" value="NZ_MLCN01000029.1"/>
</dbReference>
<gene>
    <name evidence="2" type="ORF">BKE30_11355</name>
</gene>
<dbReference type="PANTHER" id="PTHR39244:SF5">
    <property type="entry name" value="NATTERIN-3-LIKE"/>
    <property type="match status" value="1"/>
</dbReference>
<dbReference type="Gene3D" id="2.90.10.10">
    <property type="entry name" value="Bulb-type lectin domain"/>
    <property type="match status" value="2"/>
</dbReference>
<dbReference type="PROSITE" id="PS50927">
    <property type="entry name" value="BULB_LECTIN"/>
    <property type="match status" value="1"/>
</dbReference>
<dbReference type="Pfam" id="PF03318">
    <property type="entry name" value="ETX_MTX2"/>
    <property type="match status" value="1"/>
</dbReference>
<dbReference type="InterPro" id="IPR036426">
    <property type="entry name" value="Bulb-type_lectin_dom_sf"/>
</dbReference>
<dbReference type="OrthoDB" id="8443920at2"/>
<dbReference type="STRING" id="1907941.BKE30_11355"/>
<dbReference type="InterPro" id="IPR004991">
    <property type="entry name" value="Aerolysin-like"/>
</dbReference>
<feature type="domain" description="Bulb-type lectin" evidence="1">
    <location>
        <begin position="5"/>
        <end position="128"/>
    </location>
</feature>
<evidence type="ECO:0000259" key="1">
    <source>
        <dbReference type="PROSITE" id="PS50927"/>
    </source>
</evidence>
<dbReference type="SUPFAM" id="SSF51110">
    <property type="entry name" value="alpha-D-mannose-specific plant lectins"/>
    <property type="match status" value="1"/>
</dbReference>
<dbReference type="InterPro" id="IPR001480">
    <property type="entry name" value="Bulb-type_lectin_dom"/>
</dbReference>
<name>A0A1S8CTG1_9GAMM</name>
<dbReference type="Proteomes" id="UP000192132">
    <property type="component" value="Unassembled WGS sequence"/>
</dbReference>
<dbReference type="SUPFAM" id="SSF56973">
    <property type="entry name" value="Aerolisin/ETX pore-forming domain"/>
    <property type="match status" value="1"/>
</dbReference>
<organism evidence="2 3">
    <name type="scientific">Alkanindiges hydrocarboniclasticus</name>
    <dbReference type="NCBI Taxonomy" id="1907941"/>
    <lineage>
        <taxon>Bacteria</taxon>
        <taxon>Pseudomonadati</taxon>
        <taxon>Pseudomonadota</taxon>
        <taxon>Gammaproteobacteria</taxon>
        <taxon>Moraxellales</taxon>
        <taxon>Moraxellaceae</taxon>
        <taxon>Alkanindiges</taxon>
    </lineage>
</organism>
<proteinExistence type="predicted"/>
<dbReference type="AlphaFoldDB" id="A0A1S8CTG1"/>
<dbReference type="PANTHER" id="PTHR39244">
    <property type="entry name" value="NATTERIN-4"/>
    <property type="match status" value="1"/>
</dbReference>
<comment type="caution">
    <text evidence="2">The sequence shown here is derived from an EMBL/GenBank/DDBJ whole genome shotgun (WGS) entry which is preliminary data.</text>
</comment>
<sequence length="326" mass="34558">MSNQGAFIALNQTLSTNDYLVSNNNAFFAIMQGDGNLCVYRGSAPDANQGFLWGALGQSQPNGNYFSIMQGDGNLCVYKGTGPSDNQGFVWGALNQSQPDRAYFAVLQDDGNLCVYKGTSPSDNQGGVWCSTAIDPVVDIEISSINYDVAAAKIIKSTPADLYRQSVTNNTAQSQTSSISGSESVSETSGWSDSLAVKVGVSTTFKTGIPFLAEGKISVSLDVTNTYTWNGSTTRTKTWSFNTPVTVPANSTYVALIAATVSTISVPYTLAGTLILKSGARVPGIVRGMYTGSNSHDLTVTYIKQDATTLNIESITQPVEYAKLVA</sequence>
<dbReference type="Gene3D" id="2.170.15.10">
    <property type="entry name" value="Proaerolysin, chain A, domain 3"/>
    <property type="match status" value="1"/>
</dbReference>
<reference evidence="2 3" key="1">
    <citation type="submission" date="2016-10" db="EMBL/GenBank/DDBJ databases">
        <title>Draft Genome sequence of Alkanindiges sp. strain H1.</title>
        <authorList>
            <person name="Subhash Y."/>
            <person name="Lee S."/>
        </authorList>
    </citation>
    <scope>NUCLEOTIDE SEQUENCE [LARGE SCALE GENOMIC DNA]</scope>
    <source>
        <strain evidence="2 3">H1</strain>
    </source>
</reference>
<dbReference type="CDD" id="cd20242">
    <property type="entry name" value="PFM_aerolysin-like"/>
    <property type="match status" value="1"/>
</dbReference>
<evidence type="ECO:0000313" key="3">
    <source>
        <dbReference type="Proteomes" id="UP000192132"/>
    </source>
</evidence>
<evidence type="ECO:0000313" key="2">
    <source>
        <dbReference type="EMBL" id="ONG38757.1"/>
    </source>
</evidence>
<protein>
    <recommendedName>
        <fullName evidence="1">Bulb-type lectin domain-containing protein</fullName>
    </recommendedName>
</protein>
<dbReference type="SMART" id="SM00108">
    <property type="entry name" value="B_lectin"/>
    <property type="match status" value="1"/>
</dbReference>
<accession>A0A1S8CTG1</accession>